<evidence type="ECO:0000313" key="6">
    <source>
        <dbReference type="EMBL" id="GAA1552067.1"/>
    </source>
</evidence>
<feature type="domain" description="Deacetylase sirtuin-type" evidence="5">
    <location>
        <begin position="1"/>
        <end position="242"/>
    </location>
</feature>
<gene>
    <name evidence="6" type="ORF">GCM10009789_02190</name>
</gene>
<dbReference type="RefSeq" id="WP_344208728.1">
    <property type="nucleotide sequence ID" value="NZ_BAAAOS010000004.1"/>
</dbReference>
<evidence type="ECO:0000256" key="2">
    <source>
        <dbReference type="ARBA" id="ARBA00022679"/>
    </source>
</evidence>
<name>A0ABP4N2C2_9ACTN</name>
<feature type="binding site" evidence="4">
    <location>
        <position position="149"/>
    </location>
    <ligand>
        <name>Zn(2+)</name>
        <dbReference type="ChEBI" id="CHEBI:29105"/>
    </ligand>
</feature>
<dbReference type="InterPro" id="IPR003000">
    <property type="entry name" value="Sirtuin"/>
</dbReference>
<dbReference type="InterPro" id="IPR026590">
    <property type="entry name" value="Ssirtuin_cat_dom"/>
</dbReference>
<proteinExistence type="predicted"/>
<dbReference type="Gene3D" id="3.40.50.1220">
    <property type="entry name" value="TPP-binding domain"/>
    <property type="match status" value="1"/>
</dbReference>
<feature type="binding site" evidence="4">
    <location>
        <position position="124"/>
    </location>
    <ligand>
        <name>Zn(2+)</name>
        <dbReference type="ChEBI" id="CHEBI:29105"/>
    </ligand>
</feature>
<dbReference type="PANTHER" id="PTHR11085">
    <property type="entry name" value="NAD-DEPENDENT PROTEIN DEACYLASE SIRTUIN-5, MITOCHONDRIAL-RELATED"/>
    <property type="match status" value="1"/>
</dbReference>
<evidence type="ECO:0000256" key="4">
    <source>
        <dbReference type="PROSITE-ProRule" id="PRU00236"/>
    </source>
</evidence>
<sequence>MTELVAKAERIAVLTGAGISTASGIPDFRGPQGLWTKNPAAQAMFDIGEYVASAAVRVEAWKQRLVAPAWTAEPNAGHRALVDLERQGRLTGLITQNVDGLHQKAGSSPELVHELHGTVWHVDCLTCGRRIPMAEVLPRLEAGEEDPACEVCGGILKSATVSFGQSLDQTVLDAAADATRKADLFIAIGTSLQVYPAAGLCDLALSAGIPLLILNAEPTPYDEQATAILTTPIEQTLPALVT</sequence>
<evidence type="ECO:0000256" key="3">
    <source>
        <dbReference type="ARBA" id="ARBA00023027"/>
    </source>
</evidence>
<dbReference type="CDD" id="cd01407">
    <property type="entry name" value="SIR2-fam"/>
    <property type="match status" value="1"/>
</dbReference>
<comment type="caution">
    <text evidence="6">The sequence shown here is derived from an EMBL/GenBank/DDBJ whole genome shotgun (WGS) entry which is preliminary data.</text>
</comment>
<keyword evidence="7" id="KW-1185">Reference proteome</keyword>
<dbReference type="Gene3D" id="3.30.1600.10">
    <property type="entry name" value="SIR2/SIRT2 'Small Domain"/>
    <property type="match status" value="1"/>
</dbReference>
<feature type="binding site" evidence="4">
    <location>
        <position position="152"/>
    </location>
    <ligand>
        <name>Zn(2+)</name>
        <dbReference type="ChEBI" id="CHEBI:29105"/>
    </ligand>
</feature>
<keyword evidence="4" id="KW-0862">Zinc</keyword>
<accession>A0ABP4N2C2</accession>
<dbReference type="EMBL" id="BAAAOS010000004">
    <property type="protein sequence ID" value="GAA1552067.1"/>
    <property type="molecule type" value="Genomic_DNA"/>
</dbReference>
<reference evidence="7" key="1">
    <citation type="journal article" date="2019" name="Int. J. Syst. Evol. Microbiol.">
        <title>The Global Catalogue of Microorganisms (GCM) 10K type strain sequencing project: providing services to taxonomists for standard genome sequencing and annotation.</title>
        <authorList>
            <consortium name="The Broad Institute Genomics Platform"/>
            <consortium name="The Broad Institute Genome Sequencing Center for Infectious Disease"/>
            <person name="Wu L."/>
            <person name="Ma J."/>
        </authorList>
    </citation>
    <scope>NUCLEOTIDE SEQUENCE [LARGE SCALE GENOMIC DNA]</scope>
    <source>
        <strain evidence="7">JCM 14969</strain>
    </source>
</reference>
<feature type="binding site" evidence="4">
    <location>
        <position position="127"/>
    </location>
    <ligand>
        <name>Zn(2+)</name>
        <dbReference type="ChEBI" id="CHEBI:29105"/>
    </ligand>
</feature>
<keyword evidence="2" id="KW-0808">Transferase</keyword>
<dbReference type="InterPro" id="IPR050134">
    <property type="entry name" value="NAD-dep_sirtuin_deacylases"/>
</dbReference>
<evidence type="ECO:0000259" key="5">
    <source>
        <dbReference type="PROSITE" id="PS50305"/>
    </source>
</evidence>
<organism evidence="6 7">
    <name type="scientific">Kribbella sancticallisti</name>
    <dbReference type="NCBI Taxonomy" id="460087"/>
    <lineage>
        <taxon>Bacteria</taxon>
        <taxon>Bacillati</taxon>
        <taxon>Actinomycetota</taxon>
        <taxon>Actinomycetes</taxon>
        <taxon>Propionibacteriales</taxon>
        <taxon>Kribbellaceae</taxon>
        <taxon>Kribbella</taxon>
    </lineage>
</organism>
<evidence type="ECO:0000313" key="7">
    <source>
        <dbReference type="Proteomes" id="UP001500393"/>
    </source>
</evidence>
<dbReference type="InterPro" id="IPR026591">
    <property type="entry name" value="Sirtuin_cat_small_dom_sf"/>
</dbReference>
<protein>
    <recommendedName>
        <fullName evidence="1">protein acetyllysine N-acetyltransferase</fullName>
        <ecNumber evidence="1">2.3.1.286</ecNumber>
    </recommendedName>
</protein>
<keyword evidence="3" id="KW-0520">NAD</keyword>
<dbReference type="Proteomes" id="UP001500393">
    <property type="component" value="Unassembled WGS sequence"/>
</dbReference>
<keyword evidence="4" id="KW-0479">Metal-binding</keyword>
<dbReference type="Pfam" id="PF02146">
    <property type="entry name" value="SIR2"/>
    <property type="match status" value="1"/>
</dbReference>
<dbReference type="SUPFAM" id="SSF52467">
    <property type="entry name" value="DHS-like NAD/FAD-binding domain"/>
    <property type="match status" value="1"/>
</dbReference>
<feature type="active site" description="Proton acceptor" evidence="4">
    <location>
        <position position="116"/>
    </location>
</feature>
<dbReference type="InterPro" id="IPR029035">
    <property type="entry name" value="DHS-like_NAD/FAD-binding_dom"/>
</dbReference>
<dbReference type="EC" id="2.3.1.286" evidence="1"/>
<dbReference type="PROSITE" id="PS50305">
    <property type="entry name" value="SIRTUIN"/>
    <property type="match status" value="1"/>
</dbReference>
<evidence type="ECO:0000256" key="1">
    <source>
        <dbReference type="ARBA" id="ARBA00012928"/>
    </source>
</evidence>
<dbReference type="PANTHER" id="PTHR11085:SF4">
    <property type="entry name" value="NAD-DEPENDENT PROTEIN DEACYLASE"/>
    <property type="match status" value="1"/>
</dbReference>